<sequence>NHIGYNKNLDELDEDKKSFGKKLNQKVCNTIAIRPDQIFKGSLVSILQCTVCNHISKRDEPFLDMSLPVAQEKPQPPNAKRKQNCSSPVEEEQKTEAVMSKHQLKKEKRQARRMAKTNRFGSKKEEAQGEPTIEEEDKKDSIDGEQSDADVEDNEDNACEEQEQDHKAEIVESGYSSEKQMSARCSPVTTQSPGEEVLEYHTNRAESGLGSIQELTVTIPEEANTNTEC</sequence>
<dbReference type="InterPro" id="IPR038765">
    <property type="entry name" value="Papain-like_cys_pep_sf"/>
</dbReference>
<dbReference type="AlphaFoldDB" id="A0A1B6MUW9"/>
<feature type="compositionally biased region" description="Acidic residues" evidence="1">
    <location>
        <begin position="143"/>
        <end position="163"/>
    </location>
</feature>
<feature type="compositionally biased region" description="Basic residues" evidence="1">
    <location>
        <begin position="102"/>
        <end position="116"/>
    </location>
</feature>
<proteinExistence type="predicted"/>
<gene>
    <name evidence="2" type="ORF">g.21312</name>
</gene>
<dbReference type="EMBL" id="GEBQ01000252">
    <property type="protein sequence ID" value="JAT39725.1"/>
    <property type="molecule type" value="Transcribed_RNA"/>
</dbReference>
<evidence type="ECO:0008006" key="3">
    <source>
        <dbReference type="Google" id="ProtNLM"/>
    </source>
</evidence>
<feature type="non-terminal residue" evidence="2">
    <location>
        <position position="229"/>
    </location>
</feature>
<feature type="region of interest" description="Disordered" evidence="1">
    <location>
        <begin position="69"/>
        <end position="193"/>
    </location>
</feature>
<evidence type="ECO:0000313" key="2">
    <source>
        <dbReference type="EMBL" id="JAT39725.1"/>
    </source>
</evidence>
<reference evidence="2" key="1">
    <citation type="submission" date="2015-11" db="EMBL/GenBank/DDBJ databases">
        <title>De novo transcriptome assembly of four potential Pierce s Disease insect vectors from Arizona vineyards.</title>
        <authorList>
            <person name="Tassone E.E."/>
        </authorList>
    </citation>
    <scope>NUCLEOTIDE SEQUENCE</scope>
</reference>
<name>A0A1B6MUW9_9HEMI</name>
<protein>
    <recommendedName>
        <fullName evidence="3">USP domain-containing protein</fullName>
    </recommendedName>
</protein>
<accession>A0A1B6MUW9</accession>
<dbReference type="SUPFAM" id="SSF54001">
    <property type="entry name" value="Cysteine proteinases"/>
    <property type="match status" value="1"/>
</dbReference>
<evidence type="ECO:0000256" key="1">
    <source>
        <dbReference type="SAM" id="MobiDB-lite"/>
    </source>
</evidence>
<organism evidence="2">
    <name type="scientific">Graphocephala atropunctata</name>
    <dbReference type="NCBI Taxonomy" id="36148"/>
    <lineage>
        <taxon>Eukaryota</taxon>
        <taxon>Metazoa</taxon>
        <taxon>Ecdysozoa</taxon>
        <taxon>Arthropoda</taxon>
        <taxon>Hexapoda</taxon>
        <taxon>Insecta</taxon>
        <taxon>Pterygota</taxon>
        <taxon>Neoptera</taxon>
        <taxon>Paraneoptera</taxon>
        <taxon>Hemiptera</taxon>
        <taxon>Auchenorrhyncha</taxon>
        <taxon>Membracoidea</taxon>
        <taxon>Cicadellidae</taxon>
        <taxon>Cicadellinae</taxon>
        <taxon>Cicadellini</taxon>
        <taxon>Graphocephala</taxon>
    </lineage>
</organism>
<dbReference type="Gene3D" id="3.90.70.10">
    <property type="entry name" value="Cysteine proteinases"/>
    <property type="match status" value="1"/>
</dbReference>
<feature type="non-terminal residue" evidence="2">
    <location>
        <position position="1"/>
    </location>
</feature>